<proteinExistence type="predicted"/>
<evidence type="ECO:0008006" key="3">
    <source>
        <dbReference type="Google" id="ProtNLM"/>
    </source>
</evidence>
<dbReference type="EMBL" id="LJOY01000028">
    <property type="protein sequence ID" value="OBQ25469.1"/>
    <property type="molecule type" value="Genomic_DNA"/>
</dbReference>
<gene>
    <name evidence="1" type="ORF">AN481_09870</name>
</gene>
<dbReference type="PATRIC" id="fig|1710894.3.peg.4032"/>
<dbReference type="InterPro" id="IPR021809">
    <property type="entry name" value="DUF3386"/>
</dbReference>
<dbReference type="AlphaFoldDB" id="A0A1B7VWV5"/>
<reference evidence="1 2" key="1">
    <citation type="submission" date="2015-09" db="EMBL/GenBank/DDBJ databases">
        <title>Whole genome shotgun sequence assembly of Aphanizomenon flos-aquae UKL13.</title>
        <authorList>
            <person name="Driscoll C."/>
        </authorList>
    </citation>
    <scope>NUCLEOTIDE SEQUENCE [LARGE SCALE GENOMIC DNA]</scope>
    <source>
        <strain evidence="1">MDT13</strain>
    </source>
</reference>
<protein>
    <recommendedName>
        <fullName evidence="3">DUF3386 domain-containing protein</fullName>
    </recommendedName>
</protein>
<dbReference type="Proteomes" id="UP000092382">
    <property type="component" value="Unassembled WGS sequence"/>
</dbReference>
<sequence>MAIQSTAESLFQTAYERRYTWDENFPGYSAYVQLLQEGEIYTGKIQIDPRLNIRVTEVADKEIAAGIDIQLQEVVTRCQKTSFLDSYGQHEFILGETGENDGVTVFVKSDNTGIHYQIRNQTIHQEVRFMGRMSLEMNYDDFLDTESSYLPLIYHVVFRNSQTGDVDSILKFTDTYQKFGDYYILTSQVVAEYVDGKIETPSSITEFIYSQIQLSNN</sequence>
<evidence type="ECO:0000313" key="2">
    <source>
        <dbReference type="Proteomes" id="UP000092382"/>
    </source>
</evidence>
<dbReference type="Pfam" id="PF11866">
    <property type="entry name" value="DUF3386"/>
    <property type="match status" value="1"/>
</dbReference>
<dbReference type="STRING" id="1803587.GCA_001593825_03188"/>
<comment type="caution">
    <text evidence="1">The sequence shown here is derived from an EMBL/GenBank/DDBJ whole genome shotgun (WGS) entry which is preliminary data.</text>
</comment>
<name>A0A1B7VWV5_APHFL</name>
<evidence type="ECO:0000313" key="1">
    <source>
        <dbReference type="EMBL" id="OBQ25469.1"/>
    </source>
</evidence>
<accession>A0A1B7VWV5</accession>
<organism evidence="1 2">
    <name type="scientific">Aphanizomenon flos-aquae LD13</name>
    <dbReference type="NCBI Taxonomy" id="1710894"/>
    <lineage>
        <taxon>Bacteria</taxon>
        <taxon>Bacillati</taxon>
        <taxon>Cyanobacteriota</taxon>
        <taxon>Cyanophyceae</taxon>
        <taxon>Nostocales</taxon>
        <taxon>Aphanizomenonaceae</taxon>
        <taxon>Aphanizomenon</taxon>
    </lineage>
</organism>